<dbReference type="SUPFAM" id="SSF46689">
    <property type="entry name" value="Homeodomain-like"/>
    <property type="match status" value="1"/>
</dbReference>
<proteinExistence type="predicted"/>
<dbReference type="InterPro" id="IPR001647">
    <property type="entry name" value="HTH_TetR"/>
</dbReference>
<dbReference type="Pfam" id="PF02909">
    <property type="entry name" value="TetR_C_1"/>
    <property type="match status" value="1"/>
</dbReference>
<organism evidence="7 8">
    <name type="scientific">Kutzneria kofuensis</name>
    <dbReference type="NCBI Taxonomy" id="103725"/>
    <lineage>
        <taxon>Bacteria</taxon>
        <taxon>Bacillati</taxon>
        <taxon>Actinomycetota</taxon>
        <taxon>Actinomycetes</taxon>
        <taxon>Pseudonocardiales</taxon>
        <taxon>Pseudonocardiaceae</taxon>
        <taxon>Kutzneria</taxon>
    </lineage>
</organism>
<dbReference type="InterPro" id="IPR050109">
    <property type="entry name" value="HTH-type_TetR-like_transc_reg"/>
</dbReference>
<evidence type="ECO:0000259" key="6">
    <source>
        <dbReference type="PROSITE" id="PS50977"/>
    </source>
</evidence>
<dbReference type="RefSeq" id="WP_184866334.1">
    <property type="nucleotide sequence ID" value="NZ_JACHIR010000001.1"/>
</dbReference>
<keyword evidence="8" id="KW-1185">Reference proteome</keyword>
<protein>
    <submittedName>
        <fullName evidence="7">AcrR family transcriptional regulator</fullName>
    </submittedName>
</protein>
<evidence type="ECO:0000313" key="8">
    <source>
        <dbReference type="Proteomes" id="UP000585638"/>
    </source>
</evidence>
<dbReference type="InterPro" id="IPR009057">
    <property type="entry name" value="Homeodomain-like_sf"/>
</dbReference>
<keyword evidence="2 4" id="KW-0238">DNA-binding</keyword>
<name>A0A7W9KKU3_9PSEU</name>
<dbReference type="Proteomes" id="UP000585638">
    <property type="component" value="Unassembled WGS sequence"/>
</dbReference>
<dbReference type="Gene3D" id="1.10.10.60">
    <property type="entry name" value="Homeodomain-like"/>
    <property type="match status" value="1"/>
</dbReference>
<evidence type="ECO:0000313" key="7">
    <source>
        <dbReference type="EMBL" id="MBB5894401.1"/>
    </source>
</evidence>
<dbReference type="PANTHER" id="PTHR30055:SF151">
    <property type="entry name" value="TRANSCRIPTIONAL REGULATORY PROTEIN"/>
    <property type="match status" value="1"/>
</dbReference>
<dbReference type="SUPFAM" id="SSF48498">
    <property type="entry name" value="Tetracyclin repressor-like, C-terminal domain"/>
    <property type="match status" value="1"/>
</dbReference>
<keyword evidence="3" id="KW-0804">Transcription</keyword>
<dbReference type="PANTHER" id="PTHR30055">
    <property type="entry name" value="HTH-TYPE TRANSCRIPTIONAL REGULATOR RUTR"/>
    <property type="match status" value="1"/>
</dbReference>
<dbReference type="PROSITE" id="PS50977">
    <property type="entry name" value="HTH_TETR_2"/>
    <property type="match status" value="1"/>
</dbReference>
<keyword evidence="1" id="KW-0805">Transcription regulation</keyword>
<dbReference type="AlphaFoldDB" id="A0A7W9KKU3"/>
<feature type="DNA-binding region" description="H-T-H motif" evidence="4">
    <location>
        <begin position="43"/>
        <end position="62"/>
    </location>
</feature>
<dbReference type="EMBL" id="JACHIR010000001">
    <property type="protein sequence ID" value="MBB5894401.1"/>
    <property type="molecule type" value="Genomic_DNA"/>
</dbReference>
<evidence type="ECO:0000256" key="2">
    <source>
        <dbReference type="ARBA" id="ARBA00023125"/>
    </source>
</evidence>
<dbReference type="GO" id="GO:0000976">
    <property type="term" value="F:transcription cis-regulatory region binding"/>
    <property type="evidence" value="ECO:0007669"/>
    <property type="project" value="TreeGrafter"/>
</dbReference>
<comment type="caution">
    <text evidence="7">The sequence shown here is derived from an EMBL/GenBank/DDBJ whole genome shotgun (WGS) entry which is preliminary data.</text>
</comment>
<accession>A0A7W9KKU3</accession>
<dbReference type="InterPro" id="IPR036271">
    <property type="entry name" value="Tet_transcr_reg_TetR-rel_C_sf"/>
</dbReference>
<dbReference type="Gene3D" id="1.10.357.10">
    <property type="entry name" value="Tetracycline Repressor, domain 2"/>
    <property type="match status" value="1"/>
</dbReference>
<dbReference type="GO" id="GO:0003700">
    <property type="term" value="F:DNA-binding transcription factor activity"/>
    <property type="evidence" value="ECO:0007669"/>
    <property type="project" value="TreeGrafter"/>
</dbReference>
<dbReference type="GO" id="GO:0045892">
    <property type="term" value="P:negative regulation of DNA-templated transcription"/>
    <property type="evidence" value="ECO:0007669"/>
    <property type="project" value="InterPro"/>
</dbReference>
<evidence type="ECO:0000256" key="4">
    <source>
        <dbReference type="PROSITE-ProRule" id="PRU00335"/>
    </source>
</evidence>
<evidence type="ECO:0000256" key="1">
    <source>
        <dbReference type="ARBA" id="ARBA00023015"/>
    </source>
</evidence>
<dbReference type="InterPro" id="IPR004111">
    <property type="entry name" value="Repressor_TetR_C"/>
</dbReference>
<sequence>MNEPLIWERPERGNRGPRRAHSRDQITATAVAIADAEGIEAVSMRRVAQAFGTGAASLYRYVNSKDELYDLMLDAVLGEERLTPHTGNWRHDLREIAHHTRRMIRRHPWTATLTAGRPILGPNSLRSLEHALSALDGLPMDPDQKMIVVDTLLAYVRGHTMTEVAESEAMRRSGLDFAQYIQGQARYGRIVAESGLYPRLTQYWMEATVPHSPDREEQSFERGLAHVIDGVAARLPQS</sequence>
<dbReference type="Pfam" id="PF00440">
    <property type="entry name" value="TetR_N"/>
    <property type="match status" value="1"/>
</dbReference>
<evidence type="ECO:0000256" key="5">
    <source>
        <dbReference type="SAM" id="MobiDB-lite"/>
    </source>
</evidence>
<feature type="domain" description="HTH tetR-type" evidence="6">
    <location>
        <begin position="20"/>
        <end position="80"/>
    </location>
</feature>
<feature type="compositionally biased region" description="Basic and acidic residues" evidence="5">
    <location>
        <begin position="1"/>
        <end position="14"/>
    </location>
</feature>
<gene>
    <name evidence="7" type="ORF">BJ998_005597</name>
</gene>
<evidence type="ECO:0000256" key="3">
    <source>
        <dbReference type="ARBA" id="ARBA00023163"/>
    </source>
</evidence>
<feature type="region of interest" description="Disordered" evidence="5">
    <location>
        <begin position="1"/>
        <end position="24"/>
    </location>
</feature>
<reference evidence="7 8" key="1">
    <citation type="submission" date="2020-08" db="EMBL/GenBank/DDBJ databases">
        <title>Sequencing the genomes of 1000 actinobacteria strains.</title>
        <authorList>
            <person name="Klenk H.-P."/>
        </authorList>
    </citation>
    <scope>NUCLEOTIDE SEQUENCE [LARGE SCALE GENOMIC DNA]</scope>
    <source>
        <strain evidence="7 8">DSM 43851</strain>
    </source>
</reference>